<dbReference type="KEGG" id="api:100159398"/>
<dbReference type="OrthoDB" id="10069248at2759"/>
<feature type="domain" description="CHHC U11-48K-type" evidence="5">
    <location>
        <begin position="42"/>
        <end position="69"/>
    </location>
</feature>
<keyword evidence="1" id="KW-0479">Metal-binding</keyword>
<dbReference type="PROSITE" id="PS51800">
    <property type="entry name" value="ZF_CHHC_U11_48K"/>
    <property type="match status" value="2"/>
</dbReference>
<evidence type="ECO:0000256" key="2">
    <source>
        <dbReference type="ARBA" id="ARBA00022771"/>
    </source>
</evidence>
<dbReference type="HOGENOM" id="CLU_1556509_0_0_1"/>
<organism evidence="6">
    <name type="scientific">Acyrthosiphon pisum</name>
    <name type="common">Pea aphid</name>
    <dbReference type="NCBI Taxonomy" id="7029"/>
    <lineage>
        <taxon>Eukaryota</taxon>
        <taxon>Metazoa</taxon>
        <taxon>Ecdysozoa</taxon>
        <taxon>Arthropoda</taxon>
        <taxon>Hexapoda</taxon>
        <taxon>Insecta</taxon>
        <taxon>Pterygota</taxon>
        <taxon>Neoptera</taxon>
        <taxon>Paraneoptera</taxon>
        <taxon>Hemiptera</taxon>
        <taxon>Sternorrhyncha</taxon>
        <taxon>Aphidomorpha</taxon>
        <taxon>Aphidoidea</taxon>
        <taxon>Aphididae</taxon>
        <taxon>Macrosiphini</taxon>
        <taxon>Acyrthosiphon</taxon>
    </lineage>
</organism>
<evidence type="ECO:0000313" key="8">
    <source>
        <dbReference type="Proteomes" id="UP000007819"/>
    </source>
</evidence>
<reference evidence="8" key="2">
    <citation type="submission" date="2010-06" db="EMBL/GenBank/DDBJ databases">
        <authorList>
            <person name="Jiang H."/>
            <person name="Abraham K."/>
            <person name="Ali S."/>
            <person name="Alsbrooks S.L."/>
            <person name="Anim B.N."/>
            <person name="Anosike U.S."/>
            <person name="Attaway T."/>
            <person name="Bandaranaike D.P."/>
            <person name="Battles P.K."/>
            <person name="Bell S.N."/>
            <person name="Bell A.V."/>
            <person name="Beltran B."/>
            <person name="Bickham C."/>
            <person name="Bustamante Y."/>
            <person name="Caleb T."/>
            <person name="Canada A."/>
            <person name="Cardenas V."/>
            <person name="Carter K."/>
            <person name="Chacko J."/>
            <person name="Chandrabose M.N."/>
            <person name="Chavez D."/>
            <person name="Chavez A."/>
            <person name="Chen L."/>
            <person name="Chu H.-S."/>
            <person name="Claassen K.J."/>
            <person name="Cockrell R."/>
            <person name="Collins M."/>
            <person name="Cooper J.A."/>
            <person name="Cree A."/>
            <person name="Curry S.M."/>
            <person name="Da Y."/>
            <person name="Dao M.D."/>
            <person name="Das B."/>
            <person name="Davila M.-L."/>
            <person name="Davy-Carroll L."/>
            <person name="Denson S."/>
            <person name="Dinh H."/>
            <person name="Ebong V.E."/>
            <person name="Edwards J.R."/>
            <person name="Egan A."/>
            <person name="El-Daye J."/>
            <person name="Escobedo L."/>
            <person name="Fernandez S."/>
            <person name="Fernando P.R."/>
            <person name="Flagg N."/>
            <person name="Forbes L.D."/>
            <person name="Fowler R.G."/>
            <person name="Fu Q."/>
            <person name="Gabisi R.A."/>
            <person name="Ganer J."/>
            <person name="Garbino Pronczuk A."/>
            <person name="Garcia R.M."/>
            <person name="Garner T."/>
            <person name="Garrett T.E."/>
            <person name="Gonzalez D.A."/>
            <person name="Hamid H."/>
            <person name="Hawkins E.S."/>
            <person name="Hirani K."/>
            <person name="Hogues M.E."/>
            <person name="Hollins B."/>
            <person name="Hsiao C.-H."/>
            <person name="Jabil R."/>
            <person name="James M.L."/>
            <person name="Jhangiani S.N."/>
            <person name="Johnson B."/>
            <person name="Johnson Q."/>
            <person name="Joshi V."/>
            <person name="Kalu J.B."/>
            <person name="Kam C."/>
            <person name="Kashfia A."/>
            <person name="Keebler J."/>
            <person name="Kisamo H."/>
            <person name="Kovar C.L."/>
            <person name="Lago L.A."/>
            <person name="Lai C.-Y."/>
            <person name="Laidlaw J."/>
            <person name="Lara F."/>
            <person name="Le T.-K."/>
            <person name="Lee S.L."/>
            <person name="Legall F.H."/>
            <person name="Lemon S.J."/>
            <person name="Lewis L.R."/>
            <person name="Li B."/>
            <person name="Liu Y."/>
            <person name="Liu Y.-S."/>
            <person name="Lopez J."/>
            <person name="Lozado R.J."/>
            <person name="Lu J."/>
            <person name="Madu R.C."/>
            <person name="Maheshwari M."/>
            <person name="Maheshwari R."/>
            <person name="Malloy K."/>
            <person name="Martinez E."/>
            <person name="Mathew T."/>
            <person name="Mercado I.C."/>
            <person name="Mercado C."/>
            <person name="Meyer B."/>
            <person name="Montgomery K."/>
            <person name="Morgan M.B."/>
            <person name="Munidasa M."/>
            <person name="Nazareth L.V."/>
            <person name="Nelson J."/>
            <person name="Ng B.M."/>
            <person name="Nguyen N.B."/>
            <person name="Nguyen P.Q."/>
            <person name="Nguyen T."/>
            <person name="Obregon M."/>
            <person name="Okwuonu G.O."/>
            <person name="Onwere C.G."/>
            <person name="Orozco G."/>
            <person name="Parra A."/>
            <person name="Patel S."/>
            <person name="Patil S."/>
            <person name="Perez A."/>
            <person name="Perez Y."/>
            <person name="Pham C."/>
            <person name="Primus E.L."/>
            <person name="Pu L.-L."/>
            <person name="Puazo M."/>
            <person name="Qin X."/>
            <person name="Quiroz J.B."/>
            <person name="Reese J."/>
            <person name="Richards S."/>
            <person name="Rives C.M."/>
            <person name="Robberts R."/>
            <person name="Ruiz S.J."/>
            <person name="Ruiz M.J."/>
            <person name="Santibanez J."/>
            <person name="Schneider B.W."/>
            <person name="Sisson I."/>
            <person name="Smith M."/>
            <person name="Sodergren E."/>
            <person name="Song X.-Z."/>
            <person name="Song B.B."/>
            <person name="Summersgill H."/>
            <person name="Thelus R."/>
            <person name="Thornton R.D."/>
            <person name="Trejos Z.Y."/>
            <person name="Usmani K."/>
            <person name="Vattathil S."/>
            <person name="Villasana D."/>
            <person name="Walker D.L."/>
            <person name="Wang S."/>
            <person name="Wang K."/>
            <person name="White C.S."/>
            <person name="Williams A.C."/>
            <person name="Williamson J."/>
            <person name="Wilson K."/>
            <person name="Woghiren I.O."/>
            <person name="Woodworth J.R."/>
            <person name="Worley K.C."/>
            <person name="Wright R.A."/>
            <person name="Wu W."/>
            <person name="Young L."/>
            <person name="Zhang L."/>
            <person name="Zhang J."/>
            <person name="Zhu Y."/>
            <person name="Muzny D.M."/>
            <person name="Weinstock G."/>
            <person name="Gibbs R.A."/>
        </authorList>
    </citation>
    <scope>NUCLEOTIDE SEQUENCE [LARGE SCALE GENOMIC DNA]</scope>
    <source>
        <strain evidence="8">LSR1</strain>
    </source>
</reference>
<protein>
    <submittedName>
        <fullName evidence="6">ACYPI000771 protein</fullName>
    </submittedName>
</protein>
<dbReference type="Pfam" id="PF05253">
    <property type="entry name" value="zf-U11-48K"/>
    <property type="match status" value="1"/>
</dbReference>
<reference evidence="7" key="3">
    <citation type="submission" date="2022-06" db="UniProtKB">
        <authorList>
            <consortium name="EnsemblMetazoa"/>
        </authorList>
    </citation>
    <scope>IDENTIFICATION</scope>
</reference>
<dbReference type="InParanoid" id="C4WXB5"/>
<evidence type="ECO:0000313" key="7">
    <source>
        <dbReference type="EnsemblMetazoa" id="NP_001155399.1"/>
    </source>
</evidence>
<feature type="domain" description="CHHC U11-48K-type" evidence="5">
    <location>
        <begin position="12"/>
        <end position="39"/>
    </location>
</feature>
<feature type="compositionally biased region" description="Basic and acidic residues" evidence="4">
    <location>
        <begin position="137"/>
        <end position="161"/>
    </location>
</feature>
<dbReference type="Proteomes" id="UP000007819">
    <property type="component" value="Chromosome X"/>
</dbReference>
<reference evidence="6" key="1">
    <citation type="submission" date="2009-06" db="EMBL/GenBank/DDBJ databases">
        <title>A full-length cDNA resource of the pea aphid, Acyrthosiphon pisum.</title>
        <authorList>
            <person name="Shigenobu S."/>
            <person name="Nakabachi A."/>
            <person name="Richards S."/>
        </authorList>
    </citation>
    <scope>NUCLEOTIDE SEQUENCE</scope>
    <source>
        <strain evidence="6">LSR1</strain>
        <tissue evidence="6">Whole body</tissue>
    </source>
</reference>
<dbReference type="EMBL" id="AK342545">
    <property type="protein sequence ID" value="BAH72535.1"/>
    <property type="molecule type" value="mRNA"/>
</dbReference>
<feature type="region of interest" description="Disordered" evidence="4">
    <location>
        <begin position="121"/>
        <end position="172"/>
    </location>
</feature>
<keyword evidence="2" id="KW-0863">Zinc-finger</keyword>
<evidence type="ECO:0000313" key="6">
    <source>
        <dbReference type="EMBL" id="BAH72535.1"/>
    </source>
</evidence>
<gene>
    <name evidence="6" type="primary">ACYPI000771</name>
    <name evidence="7" type="synonym">100159398</name>
</gene>
<dbReference type="InterPro" id="IPR022776">
    <property type="entry name" value="TRM13/UPF0224_CHHC_Znf_dom"/>
</dbReference>
<dbReference type="AlphaFoldDB" id="C4WXB5"/>
<name>C4WXB5_ACYPI</name>
<keyword evidence="8" id="KW-1185">Reference proteome</keyword>
<accession>C4WXB5</accession>
<dbReference type="GO" id="GO:0008270">
    <property type="term" value="F:zinc ion binding"/>
    <property type="evidence" value="ECO:0007669"/>
    <property type="project" value="UniProtKB-KW"/>
</dbReference>
<evidence type="ECO:0000259" key="5">
    <source>
        <dbReference type="PROSITE" id="PS51800"/>
    </source>
</evidence>
<proteinExistence type="evidence at transcript level"/>
<evidence type="ECO:0000256" key="3">
    <source>
        <dbReference type="ARBA" id="ARBA00022833"/>
    </source>
</evidence>
<sequence length="172" mass="20090">MELLHLAPETQNFHCPYNAAHTMPQKTLTKHLNRCPDKPPHFRHCIYNISHVMPETDLKNHEENCPDRILIDVAIYETEDMARPDSNVENAPLIKYEESWDGLEQTSEILKTIKTKTASMKATHNITKSERKQHRINLHENDINNVDDKDEKKQQKNKMDSKPLFIGKRPNT</sequence>
<evidence type="ECO:0000256" key="4">
    <source>
        <dbReference type="SAM" id="MobiDB-lite"/>
    </source>
</evidence>
<dbReference type="EnsemblMetazoa" id="NM_001161927.2">
    <property type="protein sequence ID" value="NP_001155399.1"/>
    <property type="gene ID" value="LOC100159398"/>
</dbReference>
<keyword evidence="3" id="KW-0862">Zinc</keyword>
<evidence type="ECO:0000256" key="1">
    <source>
        <dbReference type="ARBA" id="ARBA00022723"/>
    </source>
</evidence>